<dbReference type="Proteomes" id="UP001180020">
    <property type="component" value="Unassembled WGS sequence"/>
</dbReference>
<evidence type="ECO:0000313" key="1">
    <source>
        <dbReference type="EMBL" id="KAK1289751.1"/>
    </source>
</evidence>
<reference evidence="1" key="2">
    <citation type="submission" date="2023-06" db="EMBL/GenBank/DDBJ databases">
        <authorList>
            <person name="Ma L."/>
            <person name="Liu K.-W."/>
            <person name="Li Z."/>
            <person name="Hsiao Y.-Y."/>
            <person name="Qi Y."/>
            <person name="Fu T."/>
            <person name="Tang G."/>
            <person name="Zhang D."/>
            <person name="Sun W.-H."/>
            <person name="Liu D.-K."/>
            <person name="Li Y."/>
            <person name="Chen G.-Z."/>
            <person name="Liu X.-D."/>
            <person name="Liao X.-Y."/>
            <person name="Jiang Y.-T."/>
            <person name="Yu X."/>
            <person name="Hao Y."/>
            <person name="Huang J."/>
            <person name="Zhao X.-W."/>
            <person name="Ke S."/>
            <person name="Chen Y.-Y."/>
            <person name="Wu W.-L."/>
            <person name="Hsu J.-L."/>
            <person name="Lin Y.-F."/>
            <person name="Huang M.-D."/>
            <person name="Li C.-Y."/>
            <person name="Huang L."/>
            <person name="Wang Z.-W."/>
            <person name="Zhao X."/>
            <person name="Zhong W.-Y."/>
            <person name="Peng D.-H."/>
            <person name="Ahmad S."/>
            <person name="Lan S."/>
            <person name="Zhang J.-S."/>
            <person name="Tsai W.-C."/>
            <person name="Van De Peer Y."/>
            <person name="Liu Z.-J."/>
        </authorList>
    </citation>
    <scope>NUCLEOTIDE SEQUENCE</scope>
    <source>
        <strain evidence="1">CP</strain>
        <tissue evidence="1">Leaves</tissue>
    </source>
</reference>
<reference evidence="1" key="1">
    <citation type="journal article" date="2023" name="Nat. Commun.">
        <title>Diploid and tetraploid genomes of Acorus and the evolution of monocots.</title>
        <authorList>
            <person name="Ma L."/>
            <person name="Liu K.W."/>
            <person name="Li Z."/>
            <person name="Hsiao Y.Y."/>
            <person name="Qi Y."/>
            <person name="Fu T."/>
            <person name="Tang G.D."/>
            <person name="Zhang D."/>
            <person name="Sun W.H."/>
            <person name="Liu D.K."/>
            <person name="Li Y."/>
            <person name="Chen G.Z."/>
            <person name="Liu X.D."/>
            <person name="Liao X.Y."/>
            <person name="Jiang Y.T."/>
            <person name="Yu X."/>
            <person name="Hao Y."/>
            <person name="Huang J."/>
            <person name="Zhao X.W."/>
            <person name="Ke S."/>
            <person name="Chen Y.Y."/>
            <person name="Wu W.L."/>
            <person name="Hsu J.L."/>
            <person name="Lin Y.F."/>
            <person name="Huang M.D."/>
            <person name="Li C.Y."/>
            <person name="Huang L."/>
            <person name="Wang Z.W."/>
            <person name="Zhao X."/>
            <person name="Zhong W.Y."/>
            <person name="Peng D.H."/>
            <person name="Ahmad S."/>
            <person name="Lan S."/>
            <person name="Zhang J.S."/>
            <person name="Tsai W.C."/>
            <person name="Van de Peer Y."/>
            <person name="Liu Z.J."/>
        </authorList>
    </citation>
    <scope>NUCLEOTIDE SEQUENCE</scope>
    <source>
        <strain evidence="1">CP</strain>
    </source>
</reference>
<sequence>MMELRMKEREFLDFRTPQHPSMGSNNWGGASPLLARNILTESLETKYLRFHTVRMHNEISPWRRTSPWSLLFLPLHLYCPSQSP</sequence>
<organism evidence="1 2">
    <name type="scientific">Acorus calamus</name>
    <name type="common">Sweet flag</name>
    <dbReference type="NCBI Taxonomy" id="4465"/>
    <lineage>
        <taxon>Eukaryota</taxon>
        <taxon>Viridiplantae</taxon>
        <taxon>Streptophyta</taxon>
        <taxon>Embryophyta</taxon>
        <taxon>Tracheophyta</taxon>
        <taxon>Spermatophyta</taxon>
        <taxon>Magnoliopsida</taxon>
        <taxon>Liliopsida</taxon>
        <taxon>Acoraceae</taxon>
        <taxon>Acorus</taxon>
    </lineage>
</organism>
<protein>
    <submittedName>
        <fullName evidence="1">Uncharacterized protein</fullName>
    </submittedName>
</protein>
<evidence type="ECO:0000313" key="2">
    <source>
        <dbReference type="Proteomes" id="UP001180020"/>
    </source>
</evidence>
<gene>
    <name evidence="1" type="ORF">QJS10_CPB18g01646</name>
</gene>
<dbReference type="EMBL" id="JAUJYO010000018">
    <property type="protein sequence ID" value="KAK1289751.1"/>
    <property type="molecule type" value="Genomic_DNA"/>
</dbReference>
<dbReference type="AlphaFoldDB" id="A0AAV9CLE2"/>
<accession>A0AAV9CLE2</accession>
<proteinExistence type="predicted"/>
<name>A0AAV9CLE2_ACOCL</name>
<comment type="caution">
    <text evidence="1">The sequence shown here is derived from an EMBL/GenBank/DDBJ whole genome shotgun (WGS) entry which is preliminary data.</text>
</comment>
<keyword evidence="2" id="KW-1185">Reference proteome</keyword>